<evidence type="ECO:0000256" key="2">
    <source>
        <dbReference type="ARBA" id="ARBA00034247"/>
    </source>
</evidence>
<comment type="catalytic activity">
    <reaction evidence="2">
        <text>2 GTP = 3',3'-c-di-GMP + 2 diphosphate</text>
        <dbReference type="Rhea" id="RHEA:24898"/>
        <dbReference type="ChEBI" id="CHEBI:33019"/>
        <dbReference type="ChEBI" id="CHEBI:37565"/>
        <dbReference type="ChEBI" id="CHEBI:58805"/>
        <dbReference type="EC" id="2.7.7.65"/>
    </reaction>
</comment>
<dbReference type="CDD" id="cd01949">
    <property type="entry name" value="GGDEF"/>
    <property type="match status" value="1"/>
</dbReference>
<dbReference type="InterPro" id="IPR000160">
    <property type="entry name" value="GGDEF_dom"/>
</dbReference>
<dbReference type="PROSITE" id="PS50887">
    <property type="entry name" value="GGDEF"/>
    <property type="match status" value="1"/>
</dbReference>
<accession>A0ABS9P6L5</accession>
<dbReference type="SUPFAM" id="SSF55073">
    <property type="entry name" value="Nucleotide cyclase"/>
    <property type="match status" value="1"/>
</dbReference>
<dbReference type="NCBIfam" id="TIGR00254">
    <property type="entry name" value="GGDEF"/>
    <property type="match status" value="1"/>
</dbReference>
<gene>
    <name evidence="4" type="ORF">HOP52_06495</name>
</gene>
<evidence type="ECO:0000256" key="1">
    <source>
        <dbReference type="ARBA" id="ARBA00012528"/>
    </source>
</evidence>
<dbReference type="InterPro" id="IPR043128">
    <property type="entry name" value="Rev_trsase/Diguanyl_cyclase"/>
</dbReference>
<dbReference type="InterPro" id="IPR050469">
    <property type="entry name" value="Diguanylate_Cyclase"/>
</dbReference>
<keyword evidence="5" id="KW-1185">Reference proteome</keyword>
<dbReference type="Proteomes" id="UP000814385">
    <property type="component" value="Unassembled WGS sequence"/>
</dbReference>
<reference evidence="4 5" key="1">
    <citation type="submission" date="2020-05" db="EMBL/GenBank/DDBJ databases">
        <title>Comparative genomic analysis of denitrifying bacteria from Halomonas genus.</title>
        <authorList>
            <person name="Wang L."/>
            <person name="Shao Z."/>
        </authorList>
    </citation>
    <scope>NUCLEOTIDE SEQUENCE [LARGE SCALE GENOMIC DNA]</scope>
    <source>
        <strain evidence="4 5">A4</strain>
    </source>
</reference>
<comment type="caution">
    <text evidence="4">The sequence shown here is derived from an EMBL/GenBank/DDBJ whole genome shotgun (WGS) entry which is preliminary data.</text>
</comment>
<dbReference type="PANTHER" id="PTHR45138">
    <property type="entry name" value="REGULATORY COMPONENTS OF SENSORY TRANSDUCTION SYSTEM"/>
    <property type="match status" value="1"/>
</dbReference>
<evidence type="ECO:0000313" key="4">
    <source>
        <dbReference type="EMBL" id="MCG6657415.1"/>
    </source>
</evidence>
<dbReference type="PANTHER" id="PTHR45138:SF9">
    <property type="entry name" value="DIGUANYLATE CYCLASE DGCM-RELATED"/>
    <property type="match status" value="1"/>
</dbReference>
<feature type="domain" description="GGDEF" evidence="3">
    <location>
        <begin position="131"/>
        <end position="262"/>
    </location>
</feature>
<dbReference type="RefSeq" id="WP_238976550.1">
    <property type="nucleotide sequence ID" value="NZ_JABFUC010000004.1"/>
</dbReference>
<name>A0ABS9P6L5_9GAMM</name>
<dbReference type="SMART" id="SM00267">
    <property type="entry name" value="GGDEF"/>
    <property type="match status" value="1"/>
</dbReference>
<dbReference type="Gene3D" id="3.30.70.270">
    <property type="match status" value="1"/>
</dbReference>
<sequence length="262" mass="30480">MNGTDERLLEEIAELLADPAHRDHPLHAALSQLLARHREQSRRLDRLIGIADGFQHTAQQDLHATRHELERQLHRQRKLSRIADRYQLLLSERNEALRNESHHDPLTGLANRRLLHEHLERLIGTSERYQRPFTLAMLDIDHFKRINDRFGHDVGDRALTQLADTLQSTLRTSDHCGRWGGEEFLVILPETTLEQAEPLMSRLCNRMRHLDIRQDGVRIRITASVGVAQHRPPEDYERTLQRADEALLQAKRQGRNRWLAAG</sequence>
<dbReference type="EC" id="2.7.7.65" evidence="1"/>
<dbReference type="InterPro" id="IPR029787">
    <property type="entry name" value="Nucleotide_cyclase"/>
</dbReference>
<dbReference type="Pfam" id="PF00990">
    <property type="entry name" value="GGDEF"/>
    <property type="match status" value="1"/>
</dbReference>
<evidence type="ECO:0000313" key="5">
    <source>
        <dbReference type="Proteomes" id="UP000814385"/>
    </source>
</evidence>
<organism evidence="4 5">
    <name type="scientific">Billgrantia campisalis</name>
    <dbReference type="NCBI Taxonomy" id="74661"/>
    <lineage>
        <taxon>Bacteria</taxon>
        <taxon>Pseudomonadati</taxon>
        <taxon>Pseudomonadota</taxon>
        <taxon>Gammaproteobacteria</taxon>
        <taxon>Oceanospirillales</taxon>
        <taxon>Halomonadaceae</taxon>
        <taxon>Billgrantia</taxon>
    </lineage>
</organism>
<protein>
    <recommendedName>
        <fullName evidence="1">diguanylate cyclase</fullName>
        <ecNumber evidence="1">2.7.7.65</ecNumber>
    </recommendedName>
</protein>
<evidence type="ECO:0000259" key="3">
    <source>
        <dbReference type="PROSITE" id="PS50887"/>
    </source>
</evidence>
<dbReference type="NCBIfam" id="NF038266">
    <property type="entry name" value="diguan_SiaD"/>
    <property type="match status" value="1"/>
</dbReference>
<dbReference type="EMBL" id="JABFUC010000004">
    <property type="protein sequence ID" value="MCG6657415.1"/>
    <property type="molecule type" value="Genomic_DNA"/>
</dbReference>
<proteinExistence type="predicted"/>